<dbReference type="KEGG" id="bbet:F8237_10905"/>
<organism evidence="2 3">
    <name type="scientific">Bradyrhizobium betae</name>
    <dbReference type="NCBI Taxonomy" id="244734"/>
    <lineage>
        <taxon>Bacteria</taxon>
        <taxon>Pseudomonadati</taxon>
        <taxon>Pseudomonadota</taxon>
        <taxon>Alphaproteobacteria</taxon>
        <taxon>Hyphomicrobiales</taxon>
        <taxon>Nitrobacteraceae</taxon>
        <taxon>Bradyrhizobium</taxon>
    </lineage>
</organism>
<name>A0A5P6P3D1_9BRAD</name>
<proteinExistence type="predicted"/>
<dbReference type="OrthoDB" id="7398962at2"/>
<accession>A0A5P6P3D1</accession>
<evidence type="ECO:0000313" key="2">
    <source>
        <dbReference type="EMBL" id="QFI72862.1"/>
    </source>
</evidence>
<dbReference type="Proteomes" id="UP000325641">
    <property type="component" value="Chromosome"/>
</dbReference>
<protein>
    <submittedName>
        <fullName evidence="2">Outer membrane beta-barrel protein</fullName>
    </submittedName>
</protein>
<feature type="compositionally biased region" description="Polar residues" evidence="1">
    <location>
        <begin position="146"/>
        <end position="155"/>
    </location>
</feature>
<dbReference type="EMBL" id="CP044543">
    <property type="protein sequence ID" value="QFI72862.1"/>
    <property type="molecule type" value="Genomic_DNA"/>
</dbReference>
<dbReference type="InterPro" id="IPR018759">
    <property type="entry name" value="BBP2_2"/>
</dbReference>
<evidence type="ECO:0000256" key="1">
    <source>
        <dbReference type="SAM" id="MobiDB-lite"/>
    </source>
</evidence>
<reference evidence="3" key="1">
    <citation type="submission" date="2019-10" db="EMBL/GenBank/DDBJ databases">
        <title>Complete Genome Sequence of Bradyrhizobium betae type strain PL7HG1T.</title>
        <authorList>
            <person name="Bromfield E.S.P."/>
            <person name="Cloutier S."/>
        </authorList>
    </citation>
    <scope>NUCLEOTIDE SEQUENCE [LARGE SCALE GENOMIC DNA]</scope>
    <source>
        <strain evidence="3">PL7HG1</strain>
    </source>
</reference>
<feature type="region of interest" description="Disordered" evidence="1">
    <location>
        <begin position="39"/>
        <end position="173"/>
    </location>
</feature>
<dbReference type="AlphaFoldDB" id="A0A5P6P3D1"/>
<gene>
    <name evidence="2" type="ORF">F8237_10905</name>
</gene>
<evidence type="ECO:0000313" key="3">
    <source>
        <dbReference type="Proteomes" id="UP000325641"/>
    </source>
</evidence>
<sequence>MGSSPGTGRSKRAHFLRAALPCFVLTALGNAPVAAQSLTPDLFNPTRGGFASPDTLPTRRTAGVPQAPSDTLPTPPDPNADPRKRQQTPATSRVGRNPTNQVPTYGLPAANGASSSGYDSLNRKRQQPKLYPGQPKPKRAGPGSPLPTTKPQLSTLGLPKIAPPPSASANKAPVPAAMAGTVPGQPLRRRLKADDDAFGAVGDYAGSFLIKGGLELSAGYDTNPARLNKPIGSPVYVVAPDLLVASDWERHALVADLRGSFSGYTNNMPATIDGFASPSPVEIDRPDFTGHIDGRLDVDRDLKLTSQLRLRLATDNPGSPNVQAGLQKYPVYASYGTTVGFDQTFNRFQVAAGATVDRTAYTDSKLTDGSVFDNHDRDFNQYGGVGRFSYELKPGLKPFVEIQGDTRIHDEAADRNGYFRDSNGGYAKVGTSFEFSRILTGEVSVGYSARNYVDPRLSQLAGFLTSGSLIWNASGLTTVKFNTDTQIAETTIPGSSGVLVHTYAAEVDHDFRRWLTAVGKFTYGTYDYQGQNRNDKTYSLEGNLIYKLNRNIWVKGTLRHDILDSNVAGSSSQGTVVMLGLRLQN</sequence>
<dbReference type="RefSeq" id="WP_151644510.1">
    <property type="nucleotide sequence ID" value="NZ_CP044543.1"/>
</dbReference>
<dbReference type="Pfam" id="PF10082">
    <property type="entry name" value="BBP2_2"/>
    <property type="match status" value="1"/>
</dbReference>